<keyword evidence="1" id="KW-0732">Signal</keyword>
<dbReference type="PANTHER" id="PTHR43283:SF7">
    <property type="entry name" value="BETA-LACTAMASE-RELATED DOMAIN-CONTAINING PROTEIN"/>
    <property type="match status" value="1"/>
</dbReference>
<keyword evidence="4" id="KW-1185">Reference proteome</keyword>
<dbReference type="OrthoDB" id="1185352at2"/>
<feature type="chain" id="PRO_5040863680" description="Beta-lactamase-related domain-containing protein" evidence="1">
    <location>
        <begin position="20"/>
        <end position="474"/>
    </location>
</feature>
<evidence type="ECO:0000313" key="3">
    <source>
        <dbReference type="EMBL" id="KUG09098.1"/>
    </source>
</evidence>
<accession>A0A9X0L5T8</accession>
<dbReference type="InterPro" id="IPR012338">
    <property type="entry name" value="Beta-lactam/transpept-like"/>
</dbReference>
<evidence type="ECO:0000256" key="1">
    <source>
        <dbReference type="SAM" id="SignalP"/>
    </source>
</evidence>
<gene>
    <name evidence="3" type="ORF">ASU33_19965</name>
</gene>
<dbReference type="InterPro" id="IPR050789">
    <property type="entry name" value="Diverse_Enzym_Activities"/>
</dbReference>
<evidence type="ECO:0000259" key="2">
    <source>
        <dbReference type="Pfam" id="PF00144"/>
    </source>
</evidence>
<feature type="signal peptide" evidence="1">
    <location>
        <begin position="1"/>
        <end position="19"/>
    </location>
</feature>
<comment type="caution">
    <text evidence="3">The sequence shown here is derived from an EMBL/GenBank/DDBJ whole genome shotgun (WGS) entry which is preliminary data.</text>
</comment>
<dbReference type="SUPFAM" id="SSF56601">
    <property type="entry name" value="beta-lactamase/transpeptidase-like"/>
    <property type="match status" value="1"/>
</dbReference>
<dbReference type="EMBL" id="LNAL01000005">
    <property type="protein sequence ID" value="KUG09098.1"/>
    <property type="molecule type" value="Genomic_DNA"/>
</dbReference>
<evidence type="ECO:0000313" key="4">
    <source>
        <dbReference type="Proteomes" id="UP000054223"/>
    </source>
</evidence>
<dbReference type="Pfam" id="PF00144">
    <property type="entry name" value="Beta-lactamase"/>
    <property type="match status" value="1"/>
</dbReference>
<dbReference type="InterPro" id="IPR001466">
    <property type="entry name" value="Beta-lactam-related"/>
</dbReference>
<dbReference type="PANTHER" id="PTHR43283">
    <property type="entry name" value="BETA-LACTAMASE-RELATED"/>
    <property type="match status" value="1"/>
</dbReference>
<dbReference type="Gene3D" id="3.40.710.10">
    <property type="entry name" value="DD-peptidase/beta-lactamase superfamily"/>
    <property type="match status" value="1"/>
</dbReference>
<feature type="domain" description="Beta-lactamase-related" evidence="2">
    <location>
        <begin position="157"/>
        <end position="438"/>
    </location>
</feature>
<sequence length="474" mass="52970">MKITLLLLGLSAITGVARAQTNSAPVPPLAEYTGTYEYRPEYGTLQLLPKNNQLLAIIDEAKYPLRWIRRDVFLNALGDTIPFRRDEAGELTGFVEGSTFYRRLRKTTALPVAALYARRQADGRPVRYRYQTPAAVGDGLPTGTLASVNLPPAPLQRMVQGIIDEQYPGVHSVLLWYRGRLVLEEYFYGYDRQTLQQLRSASKSFVSALVGAAIQQGHIPSDTARVLPFFRYPTYAHPDIRKQAWTFRDFLTMRTGLDCNDDDARSAGNEEKMYPQADWVKFILDLPLTSSPGQQGSYCSGAVAVLGKAVENATRQPLPAFAEAQLFRPLGIDSYKWNYRLDNSNPTVAQLYLAPRDLLKFGVLYLQGGRWANQQVLPAQWVEKSLAQYSRLGSKAYGYLWWHQRFQLAGKAVDTYLATGNGGQKVFIIPGLDAVAVFTGGNYNSTRDTPPNELMPRFILPALLESRASATNPK</sequence>
<protein>
    <recommendedName>
        <fullName evidence="2">Beta-lactamase-related domain-containing protein</fullName>
    </recommendedName>
</protein>
<reference evidence="3 4" key="1">
    <citation type="submission" date="2015-11" db="EMBL/GenBank/DDBJ databases">
        <title>Solirubrum puertoriconensis gen. nov. an environmental bacteria isolated in Puerto Rico.</title>
        <authorList>
            <person name="Cuebas-Irizarry M.F."/>
            <person name="Montalvo-Rodriguez R."/>
        </authorList>
    </citation>
    <scope>NUCLEOTIDE SEQUENCE [LARGE SCALE GENOMIC DNA]</scope>
    <source>
        <strain evidence="3 4">MC1A</strain>
    </source>
</reference>
<dbReference type="Proteomes" id="UP000054223">
    <property type="component" value="Unassembled WGS sequence"/>
</dbReference>
<name>A0A9X0L5T8_SOLP1</name>
<organism evidence="3 4">
    <name type="scientific">Solirubrum puertoriconensis</name>
    <dbReference type="NCBI Taxonomy" id="1751427"/>
    <lineage>
        <taxon>Bacteria</taxon>
        <taxon>Pseudomonadati</taxon>
        <taxon>Bacteroidota</taxon>
        <taxon>Cytophagia</taxon>
        <taxon>Cytophagales</taxon>
    </lineage>
</organism>
<dbReference type="RefSeq" id="WP_059068576.1">
    <property type="nucleotide sequence ID" value="NZ_LNAL01000005.1"/>
</dbReference>
<dbReference type="AlphaFoldDB" id="A0A9X0L5T8"/>
<proteinExistence type="predicted"/>